<organism evidence="2 3">
    <name type="scientific">Tremella mesenterica</name>
    <name type="common">Jelly fungus</name>
    <dbReference type="NCBI Taxonomy" id="5217"/>
    <lineage>
        <taxon>Eukaryota</taxon>
        <taxon>Fungi</taxon>
        <taxon>Dikarya</taxon>
        <taxon>Basidiomycota</taxon>
        <taxon>Agaricomycotina</taxon>
        <taxon>Tremellomycetes</taxon>
        <taxon>Tremellales</taxon>
        <taxon>Tremellaceae</taxon>
        <taxon>Tremella</taxon>
    </lineage>
</organism>
<comment type="caution">
    <text evidence="2">The sequence shown here is derived from an EMBL/GenBank/DDBJ whole genome shotgun (WGS) entry which is preliminary data.</text>
</comment>
<gene>
    <name evidence="2" type="ORF">M231_06885</name>
</gene>
<dbReference type="Proteomes" id="UP000289152">
    <property type="component" value="Unassembled WGS sequence"/>
</dbReference>
<keyword evidence="3" id="KW-1185">Reference proteome</keyword>
<feature type="compositionally biased region" description="Pro residues" evidence="1">
    <location>
        <begin position="9"/>
        <end position="18"/>
    </location>
</feature>
<reference evidence="2 3" key="1">
    <citation type="submission" date="2016-06" db="EMBL/GenBank/DDBJ databases">
        <title>Evolution of pathogenesis and genome organization in the Tremellales.</title>
        <authorList>
            <person name="Cuomo C."/>
            <person name="Litvintseva A."/>
            <person name="Heitman J."/>
            <person name="Chen Y."/>
            <person name="Sun S."/>
            <person name="Springer D."/>
            <person name="Dromer F."/>
            <person name="Young S."/>
            <person name="Zeng Q."/>
            <person name="Chapman S."/>
            <person name="Gujja S."/>
            <person name="Saif S."/>
            <person name="Birren B."/>
        </authorList>
    </citation>
    <scope>NUCLEOTIDE SEQUENCE [LARGE SCALE GENOMIC DNA]</scope>
    <source>
        <strain evidence="2 3">ATCC 28783</strain>
    </source>
</reference>
<evidence type="ECO:0000313" key="2">
    <source>
        <dbReference type="EMBL" id="RXK35837.1"/>
    </source>
</evidence>
<name>A0A4Q1BCP3_TREME</name>
<proteinExistence type="predicted"/>
<feature type="region of interest" description="Disordered" evidence="1">
    <location>
        <begin position="1"/>
        <end position="52"/>
    </location>
</feature>
<feature type="region of interest" description="Disordered" evidence="1">
    <location>
        <begin position="338"/>
        <end position="368"/>
    </location>
</feature>
<feature type="region of interest" description="Disordered" evidence="1">
    <location>
        <begin position="156"/>
        <end position="179"/>
    </location>
</feature>
<accession>A0A4Q1BCP3</accession>
<feature type="compositionally biased region" description="Polar residues" evidence="1">
    <location>
        <begin position="35"/>
        <end position="44"/>
    </location>
</feature>
<dbReference type="VEuPathDB" id="FungiDB:TREMEDRAFT_65632"/>
<dbReference type="OrthoDB" id="9995831at2759"/>
<protein>
    <submittedName>
        <fullName evidence="2">Uncharacterized protein</fullName>
    </submittedName>
</protein>
<dbReference type="EMBL" id="SDIL01000119">
    <property type="protein sequence ID" value="RXK35837.1"/>
    <property type="molecule type" value="Genomic_DNA"/>
</dbReference>
<feature type="region of interest" description="Disordered" evidence="1">
    <location>
        <begin position="544"/>
        <end position="582"/>
    </location>
</feature>
<sequence>MQLTQSSLPPSPSPLPVDPPRRRPGAQFYLADLSEPSSIESTPRSHPVFSLHSSNGIRPEVILPPVGDLPPYNPQDSDASINSITSLPQHQHFNPSSPLIFSEEPGLPQQSISTMISFQPQEQSDVAGPPKLLSPADIHAEGGIQITEQQPLTISYTLPNLPDTPGELPHSTPSPLKPSPFEMNVKEFPFVYPSDSVSDGYMPGKRENLLDTLLEIHRVLYGGEQVKPCMAERREGVKQLVERFFEGDVVYDHPLVKLTSRNAVVTHFTLCNLASTLYLPSVTPTGMKQHTKAVITIFGQQVTVVGSSVASRAWYVVSWILPKPRTISSDPEKAALKALSKEKGKGKGKGKETEKEKMKEKEVEEGKGQMEKETKRWYPDGGNEAWWRLYDISSEFKDLGALETFEGHHSALIQHVVTLRLLPALLKPIPAHPLPLQRDTINDHGSLDMFTEKVSYTHRIAAAVAQECEGLLRWQLPMSTLVEFNEMGRAVRVRDNVDIRDLVEAVVPLAKTFSTLSRRLTGLLTGTIGNCVLKFIPEPVLPTSISRTHTQTPTPMTPPAQTLRNTPYGPVLPPGWSNGIKA</sequence>
<evidence type="ECO:0000313" key="3">
    <source>
        <dbReference type="Proteomes" id="UP000289152"/>
    </source>
</evidence>
<dbReference type="AlphaFoldDB" id="A0A4Q1BCP3"/>
<dbReference type="STRING" id="5217.A0A4Q1BCP3"/>
<dbReference type="InParanoid" id="A0A4Q1BCP3"/>
<feature type="compositionally biased region" description="Low complexity" evidence="1">
    <location>
        <begin position="548"/>
        <end position="562"/>
    </location>
</feature>
<evidence type="ECO:0000256" key="1">
    <source>
        <dbReference type="SAM" id="MobiDB-lite"/>
    </source>
</evidence>